<sequence>MSIHKLIIGVAIISLLIIIHIYDKKTSPIFKKLDNDHYKRFRKYPNFYWLENYPRKYWSRIRLGVYGRLLKIETYDANDRWLKTISKEEFDFIKKILIATQKFIIKHFLFKTYFLYIFFIFIITLFLVDGGLDYLLEPVTHENIMQGISLL</sequence>
<organism evidence="2 3">
    <name type="scientific">Rosenbergiella nectarea</name>
    <dbReference type="NCBI Taxonomy" id="988801"/>
    <lineage>
        <taxon>Bacteria</taxon>
        <taxon>Pseudomonadati</taxon>
        <taxon>Pseudomonadota</taxon>
        <taxon>Gammaproteobacteria</taxon>
        <taxon>Enterobacterales</taxon>
        <taxon>Erwiniaceae</taxon>
        <taxon>Rosenbergiella</taxon>
    </lineage>
</organism>
<protein>
    <submittedName>
        <fullName evidence="2">Uncharacterized protein</fullName>
    </submittedName>
</protein>
<gene>
    <name evidence="2" type="ORF">SAMN05216522_102228</name>
</gene>
<dbReference type="EMBL" id="FOGC01000002">
    <property type="protein sequence ID" value="SEQ34724.1"/>
    <property type="molecule type" value="Genomic_DNA"/>
</dbReference>
<accession>A0A1H9F9W3</accession>
<keyword evidence="1" id="KW-0812">Transmembrane</keyword>
<evidence type="ECO:0000313" key="2">
    <source>
        <dbReference type="EMBL" id="SEQ34724.1"/>
    </source>
</evidence>
<evidence type="ECO:0000256" key="1">
    <source>
        <dbReference type="SAM" id="Phobius"/>
    </source>
</evidence>
<proteinExistence type="predicted"/>
<name>A0A1H9F9W3_9GAMM</name>
<dbReference type="RefSeq" id="WP_092673075.1">
    <property type="nucleotide sequence ID" value="NZ_FOGC01000002.1"/>
</dbReference>
<feature type="transmembrane region" description="Helical" evidence="1">
    <location>
        <begin position="6"/>
        <end position="22"/>
    </location>
</feature>
<dbReference type="AlphaFoldDB" id="A0A1H9F9W3"/>
<keyword evidence="1" id="KW-0472">Membrane</keyword>
<keyword evidence="1" id="KW-1133">Transmembrane helix</keyword>
<keyword evidence="3" id="KW-1185">Reference proteome</keyword>
<feature type="transmembrane region" description="Helical" evidence="1">
    <location>
        <begin position="108"/>
        <end position="128"/>
    </location>
</feature>
<dbReference type="Proteomes" id="UP000242515">
    <property type="component" value="Unassembled WGS sequence"/>
</dbReference>
<reference evidence="3" key="1">
    <citation type="submission" date="2016-10" db="EMBL/GenBank/DDBJ databases">
        <authorList>
            <person name="Varghese N."/>
            <person name="Submissions S."/>
        </authorList>
    </citation>
    <scope>NUCLEOTIDE SEQUENCE [LARGE SCALE GENOMIC DNA]</scope>
    <source>
        <strain evidence="3">8N4</strain>
    </source>
</reference>
<evidence type="ECO:0000313" key="3">
    <source>
        <dbReference type="Proteomes" id="UP000242515"/>
    </source>
</evidence>